<name>A0A8S5TRE9_9CAUD</name>
<dbReference type="Pfam" id="PF10844">
    <property type="entry name" value="DUF2577"/>
    <property type="match status" value="1"/>
</dbReference>
<accession>A0A8S5TRE9</accession>
<proteinExistence type="predicted"/>
<reference evidence="1" key="1">
    <citation type="journal article" date="2021" name="Proc. Natl. Acad. Sci. U.S.A.">
        <title>A Catalog of Tens of Thousands of Viruses from Human Metagenomes Reveals Hidden Associations with Chronic Diseases.</title>
        <authorList>
            <person name="Tisza M.J."/>
            <person name="Buck C.B."/>
        </authorList>
    </citation>
    <scope>NUCLEOTIDE SEQUENCE</scope>
    <source>
        <strain evidence="1">Ctm6w13</strain>
    </source>
</reference>
<organism evidence="1">
    <name type="scientific">Myoviridae sp. ctm6w13</name>
    <dbReference type="NCBI Taxonomy" id="2825167"/>
    <lineage>
        <taxon>Viruses</taxon>
        <taxon>Duplodnaviria</taxon>
        <taxon>Heunggongvirae</taxon>
        <taxon>Uroviricota</taxon>
        <taxon>Caudoviricetes</taxon>
    </lineage>
</organism>
<sequence>MSAQLLQTMQRLVQQTQGSSDLSDWCLGEVIGVAPLTIRIEGKDEVTEEFLELTDAVRDYDVDITVSHTTENRGGGSGYAEFQIHNHDYKGRKKITVHNGLHVGETVILLRQSGGQGFVVLSRNRDHTNLSGQWG</sequence>
<protein>
    <submittedName>
        <fullName evidence="1">Uncharacterized protein</fullName>
    </submittedName>
</protein>
<dbReference type="EMBL" id="BK015909">
    <property type="protein sequence ID" value="DAF84788.1"/>
    <property type="molecule type" value="Genomic_DNA"/>
</dbReference>
<evidence type="ECO:0000313" key="1">
    <source>
        <dbReference type="EMBL" id="DAF84788.1"/>
    </source>
</evidence>
<dbReference type="InterPro" id="IPR022555">
    <property type="entry name" value="DUF2577"/>
</dbReference>